<sequence length="132" mass="14400">MGSDQFEFDGRGIAFERGEERGVFRILVDGAPIAMTFAEVETTDTNSGEYRKLLLEEAPAKWIRLGRALPEQLDFAPTDGQAGGCLLHVHLSLVSGAVYNTVVYDSKYLSAVFAPDYSAVAVTMVHHTDTTT</sequence>
<name>A0ABS1MB79_9NOCA</name>
<gene>
    <name evidence="1" type="ORF">JK358_25710</name>
</gene>
<protein>
    <submittedName>
        <fullName evidence="1">Uncharacterized protein</fullName>
    </submittedName>
</protein>
<accession>A0ABS1MB79</accession>
<organism evidence="1 2">
    <name type="scientific">Nocardia acididurans</name>
    <dbReference type="NCBI Taxonomy" id="2802282"/>
    <lineage>
        <taxon>Bacteria</taxon>
        <taxon>Bacillati</taxon>
        <taxon>Actinomycetota</taxon>
        <taxon>Actinomycetes</taxon>
        <taxon>Mycobacteriales</taxon>
        <taxon>Nocardiaceae</taxon>
        <taxon>Nocardia</taxon>
    </lineage>
</organism>
<dbReference type="RefSeq" id="WP_201951799.1">
    <property type="nucleotide sequence ID" value="NZ_JAERRJ010000010.1"/>
</dbReference>
<dbReference type="EMBL" id="JAERRJ010000010">
    <property type="protein sequence ID" value="MBL1077804.1"/>
    <property type="molecule type" value="Genomic_DNA"/>
</dbReference>
<reference evidence="1 2" key="1">
    <citation type="submission" date="2021-01" db="EMBL/GenBank/DDBJ databases">
        <title>WGS of actinomycetes isolated from Thailand.</title>
        <authorList>
            <person name="Thawai C."/>
        </authorList>
    </citation>
    <scope>NUCLEOTIDE SEQUENCE [LARGE SCALE GENOMIC DNA]</scope>
    <source>
        <strain evidence="1 2">LPG 2</strain>
    </source>
</reference>
<dbReference type="Proteomes" id="UP000602198">
    <property type="component" value="Unassembled WGS sequence"/>
</dbReference>
<evidence type="ECO:0000313" key="1">
    <source>
        <dbReference type="EMBL" id="MBL1077804.1"/>
    </source>
</evidence>
<comment type="caution">
    <text evidence="1">The sequence shown here is derived from an EMBL/GenBank/DDBJ whole genome shotgun (WGS) entry which is preliminary data.</text>
</comment>
<proteinExistence type="predicted"/>
<evidence type="ECO:0000313" key="2">
    <source>
        <dbReference type="Proteomes" id="UP000602198"/>
    </source>
</evidence>
<keyword evidence="2" id="KW-1185">Reference proteome</keyword>